<keyword evidence="2" id="KW-0732">Signal</keyword>
<proteinExistence type="predicted"/>
<feature type="chain" id="PRO_5001813969" evidence="2">
    <location>
        <begin position="19"/>
        <end position="175"/>
    </location>
</feature>
<evidence type="ECO:0000313" key="4">
    <source>
        <dbReference type="Proteomes" id="UP000028840"/>
    </source>
</evidence>
<organism evidence="3 4">
    <name type="scientific">Toxoplasma gondii VAND</name>
    <dbReference type="NCBI Taxonomy" id="933077"/>
    <lineage>
        <taxon>Eukaryota</taxon>
        <taxon>Sar</taxon>
        <taxon>Alveolata</taxon>
        <taxon>Apicomplexa</taxon>
        <taxon>Conoidasida</taxon>
        <taxon>Coccidia</taxon>
        <taxon>Eucoccidiorida</taxon>
        <taxon>Eimeriorina</taxon>
        <taxon>Sarcocystidae</taxon>
        <taxon>Toxoplasma</taxon>
    </lineage>
</organism>
<reference evidence="3 4" key="1">
    <citation type="submission" date="2014-08" db="EMBL/GenBank/DDBJ databases">
        <authorList>
            <person name="Sibley D."/>
            <person name="Venepally P."/>
            <person name="Karamycheva S."/>
            <person name="Hadjithomas M."/>
            <person name="Khan A."/>
            <person name="Brunk B."/>
            <person name="Roos D."/>
            <person name="Caler E."/>
            <person name="Lorenzi H."/>
        </authorList>
    </citation>
    <scope>NUCLEOTIDE SEQUENCE [LARGE SCALE GENOMIC DNA]</scope>
    <source>
        <strain evidence="3 4">VAND</strain>
    </source>
</reference>
<feature type="signal peptide" evidence="2">
    <location>
        <begin position="1"/>
        <end position="18"/>
    </location>
</feature>
<reference evidence="3 4" key="2">
    <citation type="journal article" date="2015" name="Eukaryot. Cell">
        <title>Genetic mapping reveals that sinefungin resistance in Toxoplasma gondii is controlled by a putative amino acid transporter locus that can be used as a negative selectable marker.</title>
        <authorList>
            <person name="Behnke M.S."/>
            <person name="Khan A."/>
            <person name="Sibley L.D."/>
        </authorList>
    </citation>
    <scope>NUCLEOTIDE SEQUENCE [LARGE SCALE GENOMIC DNA]</scope>
    <source>
        <strain evidence="3 4">VAND</strain>
    </source>
</reference>
<feature type="compositionally biased region" description="Basic and acidic residues" evidence="1">
    <location>
        <begin position="144"/>
        <end position="162"/>
    </location>
</feature>
<comment type="caution">
    <text evidence="3">The sequence shown here is derived from an EMBL/GenBank/DDBJ whole genome shotgun (WGS) entry which is preliminary data.</text>
</comment>
<feature type="compositionally biased region" description="Basic and acidic residues" evidence="1">
    <location>
        <begin position="102"/>
        <end position="131"/>
    </location>
</feature>
<evidence type="ECO:0000256" key="2">
    <source>
        <dbReference type="SAM" id="SignalP"/>
    </source>
</evidence>
<dbReference type="VEuPathDB" id="ToxoDB:TGVAND_437130"/>
<accession>A0A086PYB5</accession>
<name>A0A086PYB5_TOXGO</name>
<dbReference type="AlphaFoldDB" id="A0A086PYB5"/>
<evidence type="ECO:0000256" key="1">
    <source>
        <dbReference type="SAM" id="MobiDB-lite"/>
    </source>
</evidence>
<feature type="region of interest" description="Disordered" evidence="1">
    <location>
        <begin position="65"/>
        <end position="175"/>
    </location>
</feature>
<dbReference type="EMBL" id="AEYJ02001023">
    <property type="protein sequence ID" value="KFH05347.1"/>
    <property type="molecule type" value="Genomic_DNA"/>
</dbReference>
<protein>
    <submittedName>
        <fullName evidence="3">Uncharacterized protein</fullName>
    </submittedName>
</protein>
<sequence>MLVFASTRKLVLLCKVAASSCASLFSSSRRGPSRDATGTSTSAALDTETLAACELAESHDRDACASGGLQTAGPPRAGACTAPTRLAPGGAGAAGGWLRSQHSRETREARDRRVDECEEDKRGGDREDAKKKLQKRKSKLTKRRSTEERSEEQPTPRRAETRRPKRARSVCRALP</sequence>
<evidence type="ECO:0000313" key="3">
    <source>
        <dbReference type="EMBL" id="KFH05347.1"/>
    </source>
</evidence>
<gene>
    <name evidence="3" type="ORF">TGVAND_437130</name>
</gene>
<dbReference type="Proteomes" id="UP000028840">
    <property type="component" value="Unassembled WGS sequence"/>
</dbReference>
<feature type="compositionally biased region" description="Basic residues" evidence="1">
    <location>
        <begin position="132"/>
        <end position="143"/>
    </location>
</feature>